<evidence type="ECO:0000313" key="11">
    <source>
        <dbReference type="Proteomes" id="UP001210130"/>
    </source>
</evidence>
<keyword evidence="7 8" id="KW-0472">Membrane</keyword>
<comment type="similarity">
    <text evidence="8">Belongs to the binding-protein-dependent transport system permease family.</text>
</comment>
<evidence type="ECO:0000256" key="3">
    <source>
        <dbReference type="ARBA" id="ARBA00022475"/>
    </source>
</evidence>
<keyword evidence="3" id="KW-1003">Cell membrane</keyword>
<feature type="domain" description="ABC transmembrane type-1" evidence="9">
    <location>
        <begin position="83"/>
        <end position="271"/>
    </location>
</feature>
<feature type="transmembrane region" description="Helical" evidence="8">
    <location>
        <begin position="250"/>
        <end position="271"/>
    </location>
</feature>
<evidence type="ECO:0000256" key="7">
    <source>
        <dbReference type="ARBA" id="ARBA00023136"/>
    </source>
</evidence>
<organism evidence="10 11">
    <name type="scientific">Klebsiella electrica</name>
    <dbReference type="NCBI Taxonomy" id="1259973"/>
    <lineage>
        <taxon>Bacteria</taxon>
        <taxon>Pseudomonadati</taxon>
        <taxon>Pseudomonadota</taxon>
        <taxon>Gammaproteobacteria</taxon>
        <taxon>Enterobacterales</taxon>
        <taxon>Enterobacteriaceae</taxon>
        <taxon>Klebsiella/Raoultella group</taxon>
        <taxon>Klebsiella</taxon>
    </lineage>
</organism>
<dbReference type="SUPFAM" id="SSF161098">
    <property type="entry name" value="MetI-like"/>
    <property type="match status" value="1"/>
</dbReference>
<keyword evidence="6 8" id="KW-1133">Transmembrane helix</keyword>
<accession>A0AAJ5UCW2</accession>
<dbReference type="CDD" id="cd06261">
    <property type="entry name" value="TM_PBP2"/>
    <property type="match status" value="1"/>
</dbReference>
<dbReference type="PROSITE" id="PS50928">
    <property type="entry name" value="ABC_TM1"/>
    <property type="match status" value="1"/>
</dbReference>
<dbReference type="EMBL" id="CP112887">
    <property type="protein sequence ID" value="WBW59288.1"/>
    <property type="molecule type" value="Genomic_DNA"/>
</dbReference>
<evidence type="ECO:0000256" key="6">
    <source>
        <dbReference type="ARBA" id="ARBA00022989"/>
    </source>
</evidence>
<evidence type="ECO:0000256" key="2">
    <source>
        <dbReference type="ARBA" id="ARBA00022448"/>
    </source>
</evidence>
<dbReference type="InterPro" id="IPR000515">
    <property type="entry name" value="MetI-like"/>
</dbReference>
<keyword evidence="5 8" id="KW-0812">Transmembrane</keyword>
<feature type="transmembrane region" description="Helical" evidence="8">
    <location>
        <begin position="163"/>
        <end position="182"/>
    </location>
</feature>
<feature type="transmembrane region" description="Helical" evidence="8">
    <location>
        <begin position="28"/>
        <end position="51"/>
    </location>
</feature>
<dbReference type="GO" id="GO:0055085">
    <property type="term" value="P:transmembrane transport"/>
    <property type="evidence" value="ECO:0007669"/>
    <property type="project" value="InterPro"/>
</dbReference>
<feature type="transmembrane region" description="Helical" evidence="8">
    <location>
        <begin position="194"/>
        <end position="217"/>
    </location>
</feature>
<evidence type="ECO:0000256" key="8">
    <source>
        <dbReference type="RuleBase" id="RU363032"/>
    </source>
</evidence>
<evidence type="ECO:0000313" key="10">
    <source>
        <dbReference type="EMBL" id="WBW59288.1"/>
    </source>
</evidence>
<evidence type="ECO:0000256" key="4">
    <source>
        <dbReference type="ARBA" id="ARBA00022519"/>
    </source>
</evidence>
<dbReference type="Proteomes" id="UP001210130">
    <property type="component" value="Chromosome"/>
</dbReference>
<sequence>MKEVSMTLPETWLAKGRRKLSASLPLQTLLLVFMLLAMFGPLLNLLIWTVAESWFFPHALPSQWGLKYWYQVFSPYSDVSGSLLTSVLIAVLSVGVCLVISVPAGYALSRRGMPLRVLLMLLFLIPQAFPNLTVYMNIARLFYQWGLNGTVAGVVLVHSMHGLMYSVWICVAAFSAVDPLLARASRNLGAGPIYTFWHIVLPQASPGIIAASIFVFLESLDEFTGTFFVGAPDISTLPLLLYNASMSGNYQVSSITALILLVPSLLFMLVIHKFMRPEMLSKLGKG</sequence>
<dbReference type="GO" id="GO:0005886">
    <property type="term" value="C:plasma membrane"/>
    <property type="evidence" value="ECO:0007669"/>
    <property type="project" value="UniProtKB-SubCell"/>
</dbReference>
<dbReference type="Pfam" id="PF00528">
    <property type="entry name" value="BPD_transp_1"/>
    <property type="match status" value="1"/>
</dbReference>
<dbReference type="Gene3D" id="1.10.3720.10">
    <property type="entry name" value="MetI-like"/>
    <property type="match status" value="1"/>
</dbReference>
<feature type="transmembrane region" description="Helical" evidence="8">
    <location>
        <begin position="118"/>
        <end position="143"/>
    </location>
</feature>
<keyword evidence="2 8" id="KW-0813">Transport</keyword>
<evidence type="ECO:0000256" key="5">
    <source>
        <dbReference type="ARBA" id="ARBA00022692"/>
    </source>
</evidence>
<dbReference type="InterPro" id="IPR035906">
    <property type="entry name" value="MetI-like_sf"/>
</dbReference>
<comment type="subcellular location">
    <subcellularLocation>
        <location evidence="1">Cell inner membrane</location>
        <topology evidence="1">Multi-pass membrane protein</topology>
    </subcellularLocation>
    <subcellularLocation>
        <location evidence="8">Cell membrane</location>
        <topology evidence="8">Multi-pass membrane protein</topology>
    </subcellularLocation>
</comment>
<dbReference type="RefSeq" id="WP_165457193.1">
    <property type="nucleotide sequence ID" value="NZ_CP112887.1"/>
</dbReference>
<proteinExistence type="inferred from homology"/>
<gene>
    <name evidence="10" type="ORF">OR613_14670</name>
</gene>
<keyword evidence="4" id="KW-0997">Cell inner membrane</keyword>
<protein>
    <submittedName>
        <fullName evidence="10">ABC transporter permease subunit</fullName>
    </submittedName>
</protein>
<dbReference type="AlphaFoldDB" id="A0AAJ5UCW2"/>
<dbReference type="PANTHER" id="PTHR43357:SF4">
    <property type="entry name" value="INNER MEMBRANE ABC TRANSPORTER PERMEASE PROTEIN YDCV"/>
    <property type="match status" value="1"/>
</dbReference>
<dbReference type="PANTHER" id="PTHR43357">
    <property type="entry name" value="INNER MEMBRANE ABC TRANSPORTER PERMEASE PROTEIN YDCV"/>
    <property type="match status" value="1"/>
</dbReference>
<reference evidence="10 11" key="1">
    <citation type="journal article" date="2023" name="Microbiol. Resour. Announc.">
        <title>Complete Genome Sequence of the First Colistin-Resistant Raoultella electrica Strain.</title>
        <authorList>
            <person name="Aldeia C."/>
            <person name="Campos-Madueno E.I."/>
            <person name="Sendi P."/>
            <person name="Endimiani A."/>
        </authorList>
    </citation>
    <scope>NUCLEOTIDE SEQUENCE [LARGE SCALE GENOMIC DNA]</scope>
    <source>
        <strain evidence="10 11">S2-IND-01-C</strain>
    </source>
</reference>
<evidence type="ECO:0000259" key="9">
    <source>
        <dbReference type="PROSITE" id="PS50928"/>
    </source>
</evidence>
<keyword evidence="11" id="KW-1185">Reference proteome</keyword>
<feature type="transmembrane region" description="Helical" evidence="8">
    <location>
        <begin position="83"/>
        <end position="106"/>
    </location>
</feature>
<evidence type="ECO:0000256" key="1">
    <source>
        <dbReference type="ARBA" id="ARBA00004429"/>
    </source>
</evidence>
<name>A0AAJ5UCW2_9ENTR</name>